<dbReference type="InterPro" id="IPR051550">
    <property type="entry name" value="SCF-Subunits/Alg-Epimerases"/>
</dbReference>
<evidence type="ECO:0000256" key="5">
    <source>
        <dbReference type="SAM" id="MobiDB-lite"/>
    </source>
</evidence>
<dbReference type="RefSeq" id="WP_006088669.1">
    <property type="nucleotide sequence ID" value="NZ_AOHW01000012.1"/>
</dbReference>
<feature type="region of interest" description="Disordered" evidence="5">
    <location>
        <begin position="1187"/>
        <end position="1207"/>
    </location>
</feature>
<dbReference type="Pfam" id="PF05048">
    <property type="entry name" value="NosD"/>
    <property type="match status" value="2"/>
</dbReference>
<dbReference type="Pfam" id="PF13229">
    <property type="entry name" value="Beta_helix"/>
    <property type="match status" value="2"/>
</dbReference>
<dbReference type="SMART" id="SM00710">
    <property type="entry name" value="PbH1"/>
    <property type="match status" value="23"/>
</dbReference>
<dbReference type="Pfam" id="PF13620">
    <property type="entry name" value="CarboxypepD_reg"/>
    <property type="match status" value="1"/>
</dbReference>
<keyword evidence="6" id="KW-1133">Transmembrane helix</keyword>
<dbReference type="SMART" id="SM00722">
    <property type="entry name" value="CASH"/>
    <property type="match status" value="4"/>
</dbReference>
<evidence type="ECO:0000256" key="2">
    <source>
        <dbReference type="ARBA" id="ARBA00022729"/>
    </source>
</evidence>
<dbReference type="eggNOG" id="arCOG02499">
    <property type="taxonomic scope" value="Archaea"/>
</dbReference>
<feature type="compositionally biased region" description="Polar residues" evidence="5">
    <location>
        <begin position="2362"/>
        <end position="2373"/>
    </location>
</feature>
<feature type="region of interest" description="Disordered" evidence="5">
    <location>
        <begin position="810"/>
        <end position="838"/>
    </location>
</feature>
<evidence type="ECO:0000256" key="3">
    <source>
        <dbReference type="ARBA" id="ARBA00022737"/>
    </source>
</evidence>
<dbReference type="PATRIC" id="fig|1114856.3.peg.945"/>
<dbReference type="InterPro" id="IPR039448">
    <property type="entry name" value="Beta_helix"/>
</dbReference>
<keyword evidence="2" id="KW-0732">Signal</keyword>
<dbReference type="Gene3D" id="2.60.40.10">
    <property type="entry name" value="Immunoglobulins"/>
    <property type="match status" value="2"/>
</dbReference>
<evidence type="ECO:0000256" key="4">
    <source>
        <dbReference type="ARBA" id="ARBA00022786"/>
    </source>
</evidence>
<dbReference type="eggNOG" id="arCOG06512">
    <property type="taxonomic scope" value="Archaea"/>
</dbReference>
<dbReference type="NCBIfam" id="TIGR04126">
    <property type="entry name" value="PGF_CTERM"/>
    <property type="match status" value="1"/>
</dbReference>
<dbReference type="InterPro" id="IPR007742">
    <property type="entry name" value="NosD_dom"/>
</dbReference>
<feature type="region of interest" description="Disordered" evidence="5">
    <location>
        <begin position="31"/>
        <end position="67"/>
    </location>
</feature>
<organism evidence="9 10">
    <name type="scientific">Natronorubrum tibetense GA33</name>
    <dbReference type="NCBI Taxonomy" id="1114856"/>
    <lineage>
        <taxon>Archaea</taxon>
        <taxon>Methanobacteriati</taxon>
        <taxon>Methanobacteriota</taxon>
        <taxon>Stenosarchaea group</taxon>
        <taxon>Halobacteria</taxon>
        <taxon>Halobacteriales</taxon>
        <taxon>Natrialbaceae</taxon>
        <taxon>Natronorubrum</taxon>
    </lineage>
</organism>
<dbReference type="Gene3D" id="2.160.20.10">
    <property type="entry name" value="Single-stranded right-handed beta-helix, Pectin lyase-like"/>
    <property type="match status" value="5"/>
</dbReference>
<feature type="domain" description="Carbohydrate-binding/sugar hydrolysis" evidence="8">
    <location>
        <begin position="119"/>
        <end position="267"/>
    </location>
</feature>
<accession>L9W5K4</accession>
<feature type="compositionally biased region" description="Low complexity" evidence="5">
    <location>
        <begin position="31"/>
        <end position="45"/>
    </location>
</feature>
<evidence type="ECO:0000256" key="6">
    <source>
        <dbReference type="SAM" id="Phobius"/>
    </source>
</evidence>
<dbReference type="InterPro" id="IPR013783">
    <property type="entry name" value="Ig-like_fold"/>
</dbReference>
<dbReference type="InterPro" id="IPR006626">
    <property type="entry name" value="PbH1"/>
</dbReference>
<dbReference type="InterPro" id="IPR011050">
    <property type="entry name" value="Pectin_lyase_fold/virulence"/>
</dbReference>
<dbReference type="eggNOG" id="arCOG07560">
    <property type="taxonomic scope" value="Archaea"/>
</dbReference>
<dbReference type="InterPro" id="IPR026371">
    <property type="entry name" value="PGF_CTERM"/>
</dbReference>
<dbReference type="InterPro" id="IPR006633">
    <property type="entry name" value="Carb-bd_sugar_hydrolysis-dom"/>
</dbReference>
<evidence type="ECO:0000259" key="8">
    <source>
        <dbReference type="SMART" id="SM00722"/>
    </source>
</evidence>
<feature type="domain" description="Carbohydrate-binding/sugar hydrolysis" evidence="8">
    <location>
        <begin position="627"/>
        <end position="778"/>
    </location>
</feature>
<dbReference type="InterPro" id="IPR022409">
    <property type="entry name" value="PKD/Chitinase_dom"/>
</dbReference>
<feature type="transmembrane region" description="Helical" evidence="6">
    <location>
        <begin position="2685"/>
        <end position="2703"/>
    </location>
</feature>
<dbReference type="Proteomes" id="UP000011599">
    <property type="component" value="Unassembled WGS sequence"/>
</dbReference>
<protein>
    <submittedName>
        <fullName evidence="9">S-layer-related duplication domain-containing protein</fullName>
    </submittedName>
</protein>
<dbReference type="STRING" id="1114856.GCA_000383975_01332"/>
<keyword evidence="3" id="KW-0677">Repeat</keyword>
<reference evidence="9 10" key="1">
    <citation type="journal article" date="2014" name="PLoS Genet.">
        <title>Phylogenetically driven sequencing of extremely halophilic archaea reveals strategies for static and dynamic osmo-response.</title>
        <authorList>
            <person name="Becker E.A."/>
            <person name="Seitzer P.M."/>
            <person name="Tritt A."/>
            <person name="Larsen D."/>
            <person name="Krusor M."/>
            <person name="Yao A.I."/>
            <person name="Wu D."/>
            <person name="Madern D."/>
            <person name="Eisen J.A."/>
            <person name="Darling A.E."/>
            <person name="Facciotti M.T."/>
        </authorList>
    </citation>
    <scope>NUCLEOTIDE SEQUENCE [LARGE SCALE GENOMIC DNA]</scope>
    <source>
        <strain evidence="9 10">GA33</strain>
    </source>
</reference>
<dbReference type="EMBL" id="AOHW01000012">
    <property type="protein sequence ID" value="ELY44637.1"/>
    <property type="molecule type" value="Genomic_DNA"/>
</dbReference>
<dbReference type="PANTHER" id="PTHR22990">
    <property type="entry name" value="F-BOX ONLY PROTEIN"/>
    <property type="match status" value="1"/>
</dbReference>
<name>L9W5K4_9EURY</name>
<dbReference type="InterPro" id="IPR008969">
    <property type="entry name" value="CarboxyPept-like_regulatory"/>
</dbReference>
<proteinExistence type="predicted"/>
<feature type="domain" description="Carbohydrate-binding/sugar hydrolysis" evidence="8">
    <location>
        <begin position="472"/>
        <end position="596"/>
    </location>
</feature>
<dbReference type="NCBIfam" id="TIGR03804">
    <property type="entry name" value="para_beta_helix"/>
    <property type="match status" value="4"/>
</dbReference>
<feature type="region of interest" description="Disordered" evidence="5">
    <location>
        <begin position="2351"/>
        <end position="2373"/>
    </location>
</feature>
<feature type="domain" description="Carbohydrate-binding/sugar hydrolysis" evidence="8">
    <location>
        <begin position="268"/>
        <end position="399"/>
    </location>
</feature>
<evidence type="ECO:0000256" key="1">
    <source>
        <dbReference type="ARBA" id="ARBA00004906"/>
    </source>
</evidence>
<comment type="pathway">
    <text evidence="1">Protein modification; protein ubiquitination.</text>
</comment>
<feature type="domain" description="PKD/Chitinase" evidence="7">
    <location>
        <begin position="1050"/>
        <end position="1189"/>
    </location>
</feature>
<keyword evidence="6" id="KW-0472">Membrane</keyword>
<comment type="caution">
    <text evidence="9">The sequence shown here is derived from an EMBL/GenBank/DDBJ whole genome shotgun (WGS) entry which is preliminary data.</text>
</comment>
<evidence type="ECO:0000313" key="10">
    <source>
        <dbReference type="Proteomes" id="UP000011599"/>
    </source>
</evidence>
<dbReference type="InterPro" id="IPR022441">
    <property type="entry name" value="Para_beta_helix_rpt-2"/>
</dbReference>
<keyword evidence="10" id="KW-1185">Reference proteome</keyword>
<evidence type="ECO:0000313" key="9">
    <source>
        <dbReference type="EMBL" id="ELY44637.1"/>
    </source>
</evidence>
<dbReference type="SUPFAM" id="SSF49464">
    <property type="entry name" value="Carboxypeptidase regulatory domain-like"/>
    <property type="match status" value="1"/>
</dbReference>
<dbReference type="GO" id="GO:0005886">
    <property type="term" value="C:plasma membrane"/>
    <property type="evidence" value="ECO:0007669"/>
    <property type="project" value="UniProtKB-SubCell"/>
</dbReference>
<dbReference type="InterPro" id="IPR012334">
    <property type="entry name" value="Pectin_lyas_fold"/>
</dbReference>
<feature type="compositionally biased region" description="Acidic residues" evidence="5">
    <location>
        <begin position="1187"/>
        <end position="1204"/>
    </location>
</feature>
<evidence type="ECO:0000259" key="7">
    <source>
        <dbReference type="SMART" id="SM00089"/>
    </source>
</evidence>
<dbReference type="PANTHER" id="PTHR22990:SF15">
    <property type="entry name" value="F-BOX ONLY PROTEIN 10"/>
    <property type="match status" value="1"/>
</dbReference>
<keyword evidence="6" id="KW-0812">Transmembrane</keyword>
<keyword evidence="4" id="KW-0833">Ubl conjugation pathway</keyword>
<dbReference type="GO" id="GO:0030115">
    <property type="term" value="C:S-layer"/>
    <property type="evidence" value="ECO:0007669"/>
    <property type="project" value="UniProtKB-SubCell"/>
</dbReference>
<dbReference type="SMART" id="SM00089">
    <property type="entry name" value="PKD"/>
    <property type="match status" value="2"/>
</dbReference>
<dbReference type="SUPFAM" id="SSF51126">
    <property type="entry name" value="Pectin lyase-like"/>
    <property type="match status" value="4"/>
</dbReference>
<gene>
    <name evidence="9" type="ORF">C496_04555</name>
</gene>
<dbReference type="Gene3D" id="2.60.40.1120">
    <property type="entry name" value="Carboxypeptidase-like, regulatory domain"/>
    <property type="match status" value="1"/>
</dbReference>
<feature type="domain" description="PKD/Chitinase" evidence="7">
    <location>
        <begin position="2333"/>
        <end position="2425"/>
    </location>
</feature>
<dbReference type="eggNOG" id="arCOG04500">
    <property type="taxonomic scope" value="Archaea"/>
</dbReference>
<sequence>MLLITSVVAPVAAVGSSDVTAVDSTTDAELALASSDSTQQASTTDDGLRSLDGNDEPVGGLTAPEQGSTISATDASCDLIVESGGSIQSAIATADWNETVCVESGTYEEDLWIDTGSLTLVATGDVTLVPDDETSTGVYVNASAVTVEGFEVREFSRGIHVASDANNVEVRNNLLTANDVGVHLAEVTGTVIDGNTITSNVGNGIVFSGSSPQENVEITDNTITHNEYHAINAIASTGANGASGTFVSDNTVRDNTGTSSSPAITFRRSSDTTIVDNDVQHDGQIAIDFREYSSDALIERNTITNTSRGIHLSEVSLIEIRDNDIEELSASAIWMRDSSSVDIVDNRLDENGQGIYSRGLDSLFVEHNTISSEGSDLSLSSTTDATVRDNAFAHGVAMSSGQNEQEAAHFLHEFEDNTVGGDELVYVRDVDGETITPSSYPDAAQLIVVNSMDVEISNFDLDGTVAAIQLGVTEGTTVAHNTISDGVDGEKGGIVDMGSTGSVIEHNDVSSVQYGIQLVGGSENVVRDNTVSDTTGSSQAYTFGIHLERYGENHVVRDNTVTGSYSDGIHVAQYTDGTLVEGNTLEDNDRHGLQIRWNAADSVVRNNELSGNSDDGIHLERADRTVLENNDISENTRGIVAGRNTEDLWIEGNTVTDNSHQGIQLEPPGGFTSGDAPYNATIRENEISDNGREGILLEEAAAATIEGNTITDNGHVDPTWGWAYGSGIELSEAIDATVEDNTIEGSVVDGVVVGSGSANAVLSDNTVTDSGERGFYVDATNATLRDNVITGNPEGLVSGGDEVDARWNWWGAESGPSGGVSDPETGTTASGSGDSVSSDVRFDPWTGTEPVDDAPQFAVSITETNSPITFGETLTVDVTVENTGTEAGTQIINLEAFDGSVVDSLEELSLDPDENHAATLTWETVMSDAGSGEVTVRSDDDDATASVSVIHDDPVPDSGTLSGTVTDAETGNGIQGATVTATDLSTGETYAVMTSAGGHYDLENPDGTYDVLFEVEFSEQGEFIPEVVEDVEISEDETTLLDVELDPFEPVTFEPAEPVVDETVTFDASELSPPDAEAEGYLWVFEIVEGEYDLFPDRFTTDPITEHSFATAGDHDVVVLALSGDGIDQLATELPEEVCDISNADECTFEESDFDVGDEPREGDPVVGEIDFGEVAYAHQTVTVVEADDPDPEPEPAPEPEPEPSGEVVVYGASADQDELLVDEPFTVSVDLFNSGENTVDEPLVLEVDGETVDAQLVSVDPGATSRAATLLWTPSIDDLPANDDSTTVSITVNGFFVGEFSVDNQYTDVQVIAAAASETEVIEGEELHVIGSVYQAGTIAEEEEIELTATRLESNETTTVGTQTVTVAPNVYHLGALNISFAPEQAGTYELELGDRSAGTVEVDAAESDIQVIAASTSEVELIEGEETHVVGSIYQAGNVESTEEIELTATNRETGETDVIGSQEATLSPGFYHLGAINISYVPDEAGTYDLELGDRNAGSVEVDAAESDIQVIAASTSEVELIEGEETHVVGSIYQAGNVEGTEEIELTATHNETGETTVVGSQEVSLSPGFYHLGAINISYVPDEAGTYDLELGDRNAGWVEVEEAVSDIQVIAASTSEVELIEGEETHVVGSIYQAGNVEGTEEIELTATHNETGETTVVGSQEVSLSPGFYHLGGINISYVPDEAGTYDLELGDRSAGWVEVEEAVSDIQVIAASPSDVELVEGEEFHVIGSIYQAGNVEGTEAIELTATHNETDETTVLGSQEVSLAPGFYHLGALNVSAELEDAGDYDLELGDRDVGTVTVDELVTDIRVVGASLSDVELIEGEELSVVGSVYQNGSDTATESIELTASHQETGDTELVGSQDVTLSPGYYHLGAINISYVPDEPGTYDLELGDQNAGTVEVDAAESDIQVIAASTSEVDLIEGEETHIVGSIYQAGNVEGTEEIELTATHNETDETTVVGSQEVTLSPGYYHLGAINISYVPDEPGTYDLELGGTNAGWVEVDAAESDIQVIAASTSEVELIEGEETHVVGSIYQAGNVESTEEIELTATHNETGETDVIGSQEATLSPGFYHLGAINISYVPDEPGTYNLELGDQNAGTVEVAAAESDIQVIAASTSDVELVEGEETHVVGSIYQAGNVEGTEEIELTATHNETGETAVVGSQDVTLSPGFYHLGAINISYVPDEPGTYDLELGDRNAGWVEVDEPVVDPSIVAVDGYSTGETPETADAVYASDDATVEIDVEADLDLAEVTVLVDSLETTYTVSTTASHESGDRWIADVPFDSIPDDGSYALSVVAVDELDNAGSSDAAETLVVDRDAPAMAVSLEDVTNTDATVVVESDEPLSDVPDVSAEFTNPDNGSTESVDVAMDPESATATEFTGTLEFDESGNYSVSVTGTDRAGNENTDTASVVVDTAFTLADGVIVIEETGTTIEFDLADDAEDAIKEQELFLALSENTVDANLDGGEYGAGFLTAELDNFVDYHLDEGTIEGATIELAIDEDELADGVDAEDAVLHHYDEPAGEWNAVDSSVTAIDGDPFVTAEVPGFSTYGALIVDEEPPELVSASPDSGETLDADTTETTVAFEYEDALSGVDVSTVDLTVDGTDVTGDERTSITSTSATHTLEVEAGNSYDATVSLSDAAGNDVTYDVTFDVASSGADESDDDESEDGPGDGIPGFGLVAALVALLAIALFRTR</sequence>